<evidence type="ECO:0000259" key="4">
    <source>
        <dbReference type="Pfam" id="PF08652"/>
    </source>
</evidence>
<evidence type="ECO:0000313" key="5">
    <source>
        <dbReference type="EMBL" id="CAF0917975.1"/>
    </source>
</evidence>
<comment type="similarity">
    <text evidence="1 2">Belongs to the DXO/Dom3Z family.</text>
</comment>
<dbReference type="GO" id="GO:0004518">
    <property type="term" value="F:nuclease activity"/>
    <property type="evidence" value="ECO:0007669"/>
    <property type="project" value="UniProtKB-KW"/>
</dbReference>
<feature type="domain" description="RAI1-like" evidence="4">
    <location>
        <begin position="292"/>
        <end position="430"/>
    </location>
</feature>
<evidence type="ECO:0000256" key="3">
    <source>
        <dbReference type="SAM" id="MobiDB-lite"/>
    </source>
</evidence>
<dbReference type="GO" id="GO:0005829">
    <property type="term" value="C:cytosol"/>
    <property type="evidence" value="ECO:0007669"/>
    <property type="project" value="TreeGrafter"/>
</dbReference>
<keyword evidence="2" id="KW-0539">Nucleus</keyword>
<feature type="compositionally biased region" description="Low complexity" evidence="3">
    <location>
        <begin position="207"/>
        <end position="218"/>
    </location>
</feature>
<dbReference type="GO" id="GO:0046872">
    <property type="term" value="F:metal ion binding"/>
    <property type="evidence" value="ECO:0007669"/>
    <property type="project" value="UniProtKB-KW"/>
</dbReference>
<accession>A0A814CZK2</accession>
<dbReference type="EMBL" id="CAJOBC010002294">
    <property type="protein sequence ID" value="CAF3725879.1"/>
    <property type="molecule type" value="Genomic_DNA"/>
</dbReference>
<feature type="compositionally biased region" description="Low complexity" evidence="3">
    <location>
        <begin position="175"/>
        <end position="184"/>
    </location>
</feature>
<evidence type="ECO:0000313" key="6">
    <source>
        <dbReference type="EMBL" id="CAF0950185.1"/>
    </source>
</evidence>
<dbReference type="GO" id="GO:0034353">
    <property type="term" value="F:mRNA 5'-diphosphatase activity"/>
    <property type="evidence" value="ECO:0007669"/>
    <property type="project" value="TreeGrafter"/>
</dbReference>
<comment type="function">
    <text evidence="2">Decapping enzyme for NAD-capped RNAs: specifically hydrolyzes the nicotinamide adenine dinucleotide (NAD) cap from a subset of RNAs by removing the entire NAD moiety from the 5'-end of an NAD-capped RNA.</text>
</comment>
<keyword evidence="2" id="KW-0694">RNA-binding</keyword>
<dbReference type="Proteomes" id="UP000677228">
    <property type="component" value="Unassembled WGS sequence"/>
</dbReference>
<dbReference type="EMBL" id="CAJNOK010003877">
    <property type="protein sequence ID" value="CAF0917975.1"/>
    <property type="molecule type" value="Genomic_DNA"/>
</dbReference>
<dbReference type="EMBL" id="CAJOBA010003878">
    <property type="protein sequence ID" value="CAF3695881.1"/>
    <property type="molecule type" value="Genomic_DNA"/>
</dbReference>
<dbReference type="Pfam" id="PF08652">
    <property type="entry name" value="RAI1"/>
    <property type="match status" value="2"/>
</dbReference>
<dbReference type="EMBL" id="CAJNOQ010002295">
    <property type="protein sequence ID" value="CAF0950185.1"/>
    <property type="molecule type" value="Genomic_DNA"/>
</dbReference>
<gene>
    <name evidence="6" type="ORF">GPM918_LOCUS11196</name>
    <name evidence="5" type="ORF">OVA965_LOCUS10467</name>
    <name evidence="8" type="ORF">SRO942_LOCUS11195</name>
    <name evidence="7" type="ORF">TMI583_LOCUS10461</name>
</gene>
<dbReference type="Proteomes" id="UP000663829">
    <property type="component" value="Unassembled WGS sequence"/>
</dbReference>
<feature type="domain" description="RAI1-like" evidence="4">
    <location>
        <begin position="442"/>
        <end position="623"/>
    </location>
</feature>
<sequence>MFADPHHSFDGSGRGRSRILGYLEPPPPSIISKLSSSRDFQANYTEEERQSQQQLPKLLAKLVPYDSDDNGTDEEVKSGQPYKQHSMINSREDQKGEFPALLSKIDAYKDGHHQEISQTTKPKCKSIIPVPKTVPKILESEQKQSSEKTLQEDHHQFPNLYIRPRYDKYDHHSQQKSSSQHRSQLVTVLPSQSAQSTSILNDEKQPSNKSSKTAVSSTVKKKHPSRTKKDDCCLLPIVCEPVELPLVLKDQRIPLVFLPCVQFPDSYQSPTCLTVQYWKKYSLHSVSFLQNEIGYFSTADRSNRSRCREDYRYLKHLLYDLEQRKVKFDLNIGAPYLEPKEPPTSLESLLWWLINHKKDIFRNEKFIFDFLSWRGTLRKIMCQSLFDNSCDWRIGIIKFKGCHFIHIYHTETELNIEHSQTAIDKRMCYWEKPEFIPSPKKLFSSVNLANLGIHTMLYGCEIDAVTRDSKLDIGEKKYVEIKVVYANSLIDLHTDWQVIEIIGMKNDNCKFCLNFSSRKYGKWWAQCYLTGIQQMLIGFRDAFGIVNSIQPLSLKDIEQRAKTWSASSFLSFLNEFCMFVKKTVINDYLDEKLCYLFYYSPKEKVIKWRSTNEEKYQFLPQWFIEQF</sequence>
<dbReference type="EC" id="3.6.1.-" evidence="2"/>
<proteinExistence type="inferred from homology"/>
<dbReference type="GO" id="GO:0110155">
    <property type="term" value="P:NAD-cap decapping"/>
    <property type="evidence" value="ECO:0007669"/>
    <property type="project" value="TreeGrafter"/>
</dbReference>
<dbReference type="AlphaFoldDB" id="A0A814CZK2"/>
<reference evidence="6" key="1">
    <citation type="submission" date="2021-02" db="EMBL/GenBank/DDBJ databases">
        <authorList>
            <person name="Nowell W R."/>
        </authorList>
    </citation>
    <scope>NUCLEOTIDE SEQUENCE</scope>
</reference>
<name>A0A814CZK2_9BILA</name>
<dbReference type="OrthoDB" id="5853397at2759"/>
<dbReference type="GO" id="GO:0005634">
    <property type="term" value="C:nucleus"/>
    <property type="evidence" value="ECO:0007669"/>
    <property type="project" value="UniProtKB-SubCell"/>
</dbReference>
<keyword evidence="2" id="KW-0378">Hydrolase</keyword>
<dbReference type="InterPro" id="IPR013961">
    <property type="entry name" value="RAI1"/>
</dbReference>
<dbReference type="GO" id="GO:0003723">
    <property type="term" value="F:RNA binding"/>
    <property type="evidence" value="ECO:0007669"/>
    <property type="project" value="UniProtKB-KW"/>
</dbReference>
<dbReference type="PANTHER" id="PTHR12395:SF9">
    <property type="entry name" value="DECAPPING AND EXORIBONUCLEASE PROTEIN"/>
    <property type="match status" value="1"/>
</dbReference>
<evidence type="ECO:0000313" key="7">
    <source>
        <dbReference type="EMBL" id="CAF3695881.1"/>
    </source>
</evidence>
<feature type="region of interest" description="Disordered" evidence="3">
    <location>
        <begin position="169"/>
        <end position="188"/>
    </location>
</feature>
<dbReference type="GO" id="GO:0000166">
    <property type="term" value="F:nucleotide binding"/>
    <property type="evidence" value="ECO:0007669"/>
    <property type="project" value="UniProtKB-KW"/>
</dbReference>
<dbReference type="Proteomes" id="UP000681722">
    <property type="component" value="Unassembled WGS sequence"/>
</dbReference>
<dbReference type="Proteomes" id="UP000682733">
    <property type="component" value="Unassembled WGS sequence"/>
</dbReference>
<organism evidence="6 9">
    <name type="scientific">Didymodactylos carnosus</name>
    <dbReference type="NCBI Taxonomy" id="1234261"/>
    <lineage>
        <taxon>Eukaryota</taxon>
        <taxon>Metazoa</taxon>
        <taxon>Spiralia</taxon>
        <taxon>Gnathifera</taxon>
        <taxon>Rotifera</taxon>
        <taxon>Eurotatoria</taxon>
        <taxon>Bdelloidea</taxon>
        <taxon>Philodinida</taxon>
        <taxon>Philodinidae</taxon>
        <taxon>Didymodactylos</taxon>
    </lineage>
</organism>
<keyword evidence="2" id="KW-0479">Metal-binding</keyword>
<feature type="region of interest" description="Disordered" evidence="3">
    <location>
        <begin position="196"/>
        <end position="228"/>
    </location>
</feature>
<comment type="cofactor">
    <cofactor evidence="2">
        <name>a divalent metal cation</name>
        <dbReference type="ChEBI" id="CHEBI:60240"/>
    </cofactor>
</comment>
<feature type="region of interest" description="Disordered" evidence="3">
    <location>
        <begin position="1"/>
        <end position="94"/>
    </location>
</feature>
<keyword evidence="2" id="KW-0540">Nuclease</keyword>
<comment type="subcellular location">
    <subcellularLocation>
        <location evidence="2">Nucleus</location>
    </subcellularLocation>
</comment>
<dbReference type="GO" id="GO:0000956">
    <property type="term" value="P:nuclear-transcribed mRNA catabolic process"/>
    <property type="evidence" value="ECO:0007669"/>
    <property type="project" value="TreeGrafter"/>
</dbReference>
<dbReference type="PANTHER" id="PTHR12395">
    <property type="entry name" value="DOM-3 RELATED"/>
    <property type="match status" value="1"/>
</dbReference>
<evidence type="ECO:0000256" key="2">
    <source>
        <dbReference type="RuleBase" id="RU367113"/>
    </source>
</evidence>
<keyword evidence="9" id="KW-1185">Reference proteome</keyword>
<protein>
    <recommendedName>
        <fullName evidence="2">Decapping nuclease</fullName>
        <ecNumber evidence="2">3.6.1.-</ecNumber>
    </recommendedName>
</protein>
<comment type="caution">
    <text evidence="6">The sequence shown here is derived from an EMBL/GenBank/DDBJ whole genome shotgun (WGS) entry which is preliminary data.</text>
</comment>
<keyword evidence="2" id="KW-0547">Nucleotide-binding</keyword>
<evidence type="ECO:0000256" key="1">
    <source>
        <dbReference type="ARBA" id="ARBA00006562"/>
    </source>
</evidence>
<evidence type="ECO:0000313" key="8">
    <source>
        <dbReference type="EMBL" id="CAF3725879.1"/>
    </source>
</evidence>
<dbReference type="InterPro" id="IPR039039">
    <property type="entry name" value="RAI1-like_fam"/>
</dbReference>
<evidence type="ECO:0000313" key="9">
    <source>
        <dbReference type="Proteomes" id="UP000663829"/>
    </source>
</evidence>